<name>A0ABY1C7E0_MYXFU</name>
<evidence type="ECO:0000313" key="4">
    <source>
        <dbReference type="Proteomes" id="UP000183760"/>
    </source>
</evidence>
<sequence length="260" mass="27704">MRRWSLALILSLTSPVLALAQETPEPAATPPPPQEPAAQAPAASPPVKAEPPPAPVPTPAEAPAAAPEKPAAAPQKPAAEAKPPPPKRAEPVAPAPAQKPTAAPPTAATPPPAVPSNLQAGLDTVPAPPTSAEEIKRQDIQTSARVLFQFLLTGDVRSTANELFYPFQLEDKRYATPEELVAAWVKQLRVKRTDLISLYDVEVLTLEAMEKKYGKAPARLGLDLRNAKDIWVAVGNLSGRAAVLVYRPYGEEHRAFAYTD</sequence>
<feature type="compositionally biased region" description="Low complexity" evidence="1">
    <location>
        <begin position="91"/>
        <end position="106"/>
    </location>
</feature>
<feature type="compositionally biased region" description="Pro residues" evidence="1">
    <location>
        <begin position="48"/>
        <end position="60"/>
    </location>
</feature>
<evidence type="ECO:0008006" key="5">
    <source>
        <dbReference type="Google" id="ProtNLM"/>
    </source>
</evidence>
<comment type="caution">
    <text evidence="3">The sequence shown here is derived from an EMBL/GenBank/DDBJ whole genome shotgun (WGS) entry which is preliminary data.</text>
</comment>
<feature type="compositionally biased region" description="Low complexity" evidence="1">
    <location>
        <begin position="61"/>
        <end position="81"/>
    </location>
</feature>
<evidence type="ECO:0000256" key="2">
    <source>
        <dbReference type="SAM" id="SignalP"/>
    </source>
</evidence>
<accession>A0ABY1C7E0</accession>
<keyword evidence="4" id="KW-1185">Reference proteome</keyword>
<reference evidence="3 4" key="1">
    <citation type="submission" date="2016-10" db="EMBL/GenBank/DDBJ databases">
        <authorList>
            <person name="Varghese N."/>
            <person name="Submissions S."/>
        </authorList>
    </citation>
    <scope>NUCLEOTIDE SEQUENCE [LARGE SCALE GENOMIC DNA]</scope>
    <source>
        <strain evidence="3 4">DSM 16525</strain>
    </source>
</reference>
<feature type="region of interest" description="Disordered" evidence="1">
    <location>
        <begin position="21"/>
        <end position="136"/>
    </location>
</feature>
<feature type="compositionally biased region" description="Low complexity" evidence="1">
    <location>
        <begin position="36"/>
        <end position="47"/>
    </location>
</feature>
<evidence type="ECO:0000256" key="1">
    <source>
        <dbReference type="SAM" id="MobiDB-lite"/>
    </source>
</evidence>
<keyword evidence="2" id="KW-0732">Signal</keyword>
<evidence type="ECO:0000313" key="3">
    <source>
        <dbReference type="EMBL" id="SET76953.1"/>
    </source>
</evidence>
<feature type="signal peptide" evidence="2">
    <location>
        <begin position="1"/>
        <end position="20"/>
    </location>
</feature>
<dbReference type="RefSeq" id="WP_074951860.1">
    <property type="nucleotide sequence ID" value="NZ_FOIB01000003.1"/>
</dbReference>
<proteinExistence type="predicted"/>
<dbReference type="EMBL" id="FOIB01000003">
    <property type="protein sequence ID" value="SET76953.1"/>
    <property type="molecule type" value="Genomic_DNA"/>
</dbReference>
<feature type="chain" id="PRO_5045856664" description="Lipoprotein" evidence="2">
    <location>
        <begin position="21"/>
        <end position="260"/>
    </location>
</feature>
<gene>
    <name evidence="3" type="ORF">SAMN05443572_103141</name>
</gene>
<organism evidence="3 4">
    <name type="scientific">Myxococcus fulvus</name>
    <dbReference type="NCBI Taxonomy" id="33"/>
    <lineage>
        <taxon>Bacteria</taxon>
        <taxon>Pseudomonadati</taxon>
        <taxon>Myxococcota</taxon>
        <taxon>Myxococcia</taxon>
        <taxon>Myxococcales</taxon>
        <taxon>Cystobacterineae</taxon>
        <taxon>Myxococcaceae</taxon>
        <taxon>Myxococcus</taxon>
    </lineage>
</organism>
<dbReference type="Proteomes" id="UP000183760">
    <property type="component" value="Unassembled WGS sequence"/>
</dbReference>
<protein>
    <recommendedName>
        <fullName evidence="5">Lipoprotein</fullName>
    </recommendedName>
</protein>